<accession>A0A172JHV4</accession>
<sequence>MGETKMIQKLISGDFLNKKLVSISNIQPYNVLNEYLDRESVYDDYPVVRNKGEIGFTVKESVTFKFENDVCLNVFAFSSDDPKMDYSVTDYNENDISINSLIGKKIKTFRQIGEQEFILIFEDKLEVYVGIDDGILNWEITKDGSYFIERDKNLLVAN</sequence>
<dbReference type="RefSeq" id="YP_009282951.1">
    <property type="nucleotide sequence ID" value="NC_031039.1"/>
</dbReference>
<dbReference type="Proteomes" id="UP000202618">
    <property type="component" value="Segment"/>
</dbReference>
<evidence type="ECO:0000313" key="1">
    <source>
        <dbReference type="EMBL" id="AMS01131.1"/>
    </source>
</evidence>
<dbReference type="EMBL" id="KU878088">
    <property type="protein sequence ID" value="AMS01131.1"/>
    <property type="molecule type" value="Genomic_DNA"/>
</dbReference>
<gene>
    <name evidence="1" type="ORF">AR9_g046</name>
</gene>
<reference evidence="1 2" key="1">
    <citation type="journal article" date="2016" name="Virology">
        <title>The genome of AR9, a giant transducing Bacillus phage encoding two multisubunit RNA polymerases.</title>
        <authorList>
            <person name="Lavysh D."/>
            <person name="Sokolova M."/>
            <person name="Minakhin L."/>
            <person name="Yakunina M."/>
            <person name="Artamonova T."/>
            <person name="Kozyavkin S."/>
            <person name="Makarova K.S."/>
            <person name="Koonin E.V."/>
            <person name="Severinov K."/>
        </authorList>
    </citation>
    <scope>NUCLEOTIDE SEQUENCE [LARGE SCALE GENOMIC DNA]</scope>
</reference>
<evidence type="ECO:0000313" key="2">
    <source>
        <dbReference type="Proteomes" id="UP000202618"/>
    </source>
</evidence>
<organism evidence="1 2">
    <name type="scientific">Bacillus phage AR9</name>
    <dbReference type="NCBI Taxonomy" id="1815509"/>
    <lineage>
        <taxon>Viruses</taxon>
        <taxon>Duplodnaviria</taxon>
        <taxon>Heunggongvirae</taxon>
        <taxon>Uroviricota</taxon>
        <taxon>Caudoviricetes</taxon>
        <taxon>Takahashivirus</taxon>
        <taxon>Bacillus phage PBS1</taxon>
    </lineage>
</organism>
<protein>
    <submittedName>
        <fullName evidence="1">Uncharacterized protein</fullName>
    </submittedName>
</protein>
<dbReference type="GeneID" id="29058765"/>
<name>A0A172JHV4_BPPB1</name>
<proteinExistence type="predicted"/>
<dbReference type="KEGG" id="vg:29058765"/>